<feature type="coiled-coil region" evidence="1">
    <location>
        <begin position="553"/>
        <end position="580"/>
    </location>
</feature>
<feature type="coiled-coil region" evidence="1">
    <location>
        <begin position="228"/>
        <end position="255"/>
    </location>
</feature>
<reference evidence="2" key="1">
    <citation type="submission" date="2021-06" db="EMBL/GenBank/DDBJ databases">
        <title>Complete genome sequence of Erwinia phage pEa_SNUABM_7.</title>
        <authorList>
            <person name="Kim S.G."/>
            <person name="Park S.C."/>
        </authorList>
    </citation>
    <scope>NUCLEOTIDE SEQUENCE</scope>
</reference>
<keyword evidence="1" id="KW-0175">Coiled coil</keyword>
<dbReference type="PANTHER" id="PTHR32114:SF2">
    <property type="entry name" value="ABC TRANSPORTER ABCH.3"/>
    <property type="match status" value="1"/>
</dbReference>
<dbReference type="SUPFAM" id="SSF52540">
    <property type="entry name" value="P-loop containing nucleoside triphosphate hydrolases"/>
    <property type="match status" value="2"/>
</dbReference>
<evidence type="ECO:0000313" key="3">
    <source>
        <dbReference type="Proteomes" id="UP000827609"/>
    </source>
</evidence>
<sequence length="773" mass="88457">MAKVKQQHGIGLKEIHLRDVGVYKELDIDGLDKEGFATICGKNLDSPDVKENTNGVGKSMLFAAIPTLLYEADPLAMKKKDKGNMLGKGSSIDLSWKSPLGGIVRVVQSSTKYQVFYNGEDQKVGRQDVARSWVQKHWPLSKDEFYSYCYIQSQISHPFQRAAPADRLKYLTSLFNLDVFDNIRAALKKKLDLAKDAETESKGLADMLDVMQRKQNALDIHAEEKNTLKSIISMIDKLKAKRNNLSERLVEVSTERNTAKKYEKIKHQLDTLGIESDDPKQELKKLRSDLALHDMYAEYEELLEEYKADLKKLHKQLEELGDCSDFDSKAASKKHRKLVAEEEEIEQLLEEIDGQQEEYRAWQSSVKQLEKRLSKLKSPKRTEEEARDARAEARAIVKAFEHLSEHVEGTKCPTCSQDVDMKSMAKAATRARATVDDCIEALDYYALSAELQALKDNKVKKPKLDREELQARMKKVGKLLDKMEEQFESAKKYDKLNTRLDSLKKPKKIEKPKKKRKVIEGRIEDLETLRELLGALKAVGKPSNDFYLLDAEFKKVTQEVEKLTDDIDKKEHKAQKIKMRIQEHEHYEETLKELRGKLADLQPLIDKRKVFEVLYKAYSNNALKLKAVEGRLKQIEKKLNEYSSLVFPEPMHFDLFTTKQGVGATVTRMISKKTTDIGIMSGAETNCFRLLFAVAIMPFIPANRRTNFIVLDEPDNSCSPAVSSHIVNNFLPILKQIIPNIYWITPNDVEHFSNNQWTVTKKSGVSSLSRKVI</sequence>
<evidence type="ECO:0000313" key="2">
    <source>
        <dbReference type="EMBL" id="QYW04873.1"/>
    </source>
</evidence>
<dbReference type="InterPro" id="IPR027417">
    <property type="entry name" value="P-loop_NTPase"/>
</dbReference>
<dbReference type="EMBL" id="MZ475896">
    <property type="protein sequence ID" value="QYW04873.1"/>
    <property type="molecule type" value="Genomic_DNA"/>
</dbReference>
<organism evidence="2 3">
    <name type="scientific">Erwinia phage pEa_SNUABM_7</name>
    <dbReference type="NCBI Taxonomy" id="2866695"/>
    <lineage>
        <taxon>Viruses</taxon>
        <taxon>Duplodnaviria</taxon>
        <taxon>Heunggongvirae</taxon>
        <taxon>Uroviricota</taxon>
        <taxon>Caudoviricetes</taxon>
        <taxon>Snuvirus</taxon>
        <taxon>Snuvirus SNUABM7</taxon>
    </lineage>
</organism>
<proteinExistence type="predicted"/>
<evidence type="ECO:0000256" key="1">
    <source>
        <dbReference type="SAM" id="Coils"/>
    </source>
</evidence>
<dbReference type="Gene3D" id="3.40.50.300">
    <property type="entry name" value="P-loop containing nucleotide triphosphate hydrolases"/>
    <property type="match status" value="2"/>
</dbReference>
<accession>A0AAE8BP52</accession>
<protein>
    <submittedName>
        <fullName evidence="2">Uncharacterized protein</fullName>
    </submittedName>
</protein>
<gene>
    <name evidence="2" type="ORF">pEaSNUABM7_00205</name>
</gene>
<name>A0AAE8BP52_9CAUD</name>
<dbReference type="PANTHER" id="PTHR32114">
    <property type="entry name" value="ABC TRANSPORTER ABCH.3"/>
    <property type="match status" value="1"/>
</dbReference>
<dbReference type="Proteomes" id="UP000827609">
    <property type="component" value="Segment"/>
</dbReference>
<feature type="coiled-coil region" evidence="1">
    <location>
        <begin position="296"/>
        <end position="372"/>
    </location>
</feature>
<keyword evidence="3" id="KW-1185">Reference proteome</keyword>